<keyword evidence="4" id="KW-1185">Reference proteome</keyword>
<accession>A0A3P3VXR8</accession>
<keyword evidence="2" id="KW-0812">Transmembrane</keyword>
<keyword evidence="2" id="KW-1133">Transmembrane helix</keyword>
<protein>
    <recommendedName>
        <fullName evidence="5">DUF4190 domain-containing protein</fullName>
    </recommendedName>
</protein>
<dbReference type="OrthoDB" id="5121371at2"/>
<dbReference type="RefSeq" id="WP_124970666.1">
    <property type="nucleotide sequence ID" value="NZ_RQVS01000004.1"/>
</dbReference>
<feature type="region of interest" description="Disordered" evidence="1">
    <location>
        <begin position="97"/>
        <end position="140"/>
    </location>
</feature>
<evidence type="ECO:0000313" key="4">
    <source>
        <dbReference type="Proteomes" id="UP000274391"/>
    </source>
</evidence>
<gene>
    <name evidence="3" type="ORF">EG850_04620</name>
</gene>
<reference evidence="3 4" key="1">
    <citation type="submission" date="2018-11" db="EMBL/GenBank/DDBJ databases">
        <title>YIM 102482-1 draft genome.</title>
        <authorList>
            <person name="Li G."/>
            <person name="Jiang Y."/>
        </authorList>
    </citation>
    <scope>NUCLEOTIDE SEQUENCE [LARGE SCALE GENOMIC DNA]</scope>
    <source>
        <strain evidence="3 4">YIM 102482-1</strain>
    </source>
</reference>
<evidence type="ECO:0008006" key="5">
    <source>
        <dbReference type="Google" id="ProtNLM"/>
    </source>
</evidence>
<sequence>MSEQNRGPQSPGDDTNADSVEDLKPAESAAIERRDGEAPASSASDVVEADGLEAGVLDGTDETIDASIDASTDETIDTSYADEAAVPAAGGTFGIEHDASGFGAHQTPAPANWGAQSAEAQGLDAQGVDAQGSDAHSPAAEPAIPAAWPQPQPVSTPESTTVRELVREGNRQVPAGGGTFGVTVDESGYEAAAGRPVAGPAADAGFGVPAAPRANSFDGLGQGAAGREFSAPQFGTGAAEQASPMPLVALVLAVLALLILCLPGWAWIVGGVVGAIAIALGLAGMRGARKSLARLAVAGGVIAVLIAIATAVVVFFI</sequence>
<proteinExistence type="predicted"/>
<evidence type="ECO:0000256" key="2">
    <source>
        <dbReference type="SAM" id="Phobius"/>
    </source>
</evidence>
<feature type="transmembrane region" description="Helical" evidence="2">
    <location>
        <begin position="295"/>
        <end position="316"/>
    </location>
</feature>
<organism evidence="3 4">
    <name type="scientific">Gulosibacter macacae</name>
    <dbReference type="NCBI Taxonomy" id="2488791"/>
    <lineage>
        <taxon>Bacteria</taxon>
        <taxon>Bacillati</taxon>
        <taxon>Actinomycetota</taxon>
        <taxon>Actinomycetes</taxon>
        <taxon>Micrococcales</taxon>
        <taxon>Microbacteriaceae</taxon>
        <taxon>Gulosibacter</taxon>
    </lineage>
</organism>
<comment type="caution">
    <text evidence="3">The sequence shown here is derived from an EMBL/GenBank/DDBJ whole genome shotgun (WGS) entry which is preliminary data.</text>
</comment>
<feature type="compositionally biased region" description="Basic and acidic residues" evidence="1">
    <location>
        <begin position="21"/>
        <end position="37"/>
    </location>
</feature>
<evidence type="ECO:0000313" key="3">
    <source>
        <dbReference type="EMBL" id="RRJ87591.1"/>
    </source>
</evidence>
<name>A0A3P3VXR8_9MICO</name>
<feature type="transmembrane region" description="Helical" evidence="2">
    <location>
        <begin position="250"/>
        <end position="283"/>
    </location>
</feature>
<feature type="region of interest" description="Disordered" evidence="1">
    <location>
        <begin position="1"/>
        <end position="65"/>
    </location>
</feature>
<keyword evidence="2" id="KW-0472">Membrane</keyword>
<dbReference type="Proteomes" id="UP000274391">
    <property type="component" value="Unassembled WGS sequence"/>
</dbReference>
<dbReference type="EMBL" id="RQVS01000004">
    <property type="protein sequence ID" value="RRJ87591.1"/>
    <property type="molecule type" value="Genomic_DNA"/>
</dbReference>
<dbReference type="AlphaFoldDB" id="A0A3P3VXR8"/>
<evidence type="ECO:0000256" key="1">
    <source>
        <dbReference type="SAM" id="MobiDB-lite"/>
    </source>
</evidence>